<dbReference type="AlphaFoldDB" id="A0A2N9EN85"/>
<reference evidence="2" key="1">
    <citation type="submission" date="2018-02" db="EMBL/GenBank/DDBJ databases">
        <authorList>
            <person name="Cohen D.B."/>
            <person name="Kent A.D."/>
        </authorList>
    </citation>
    <scope>NUCLEOTIDE SEQUENCE</scope>
</reference>
<keyword evidence="1" id="KW-0812">Transmembrane</keyword>
<dbReference type="EMBL" id="OIVN01000197">
    <property type="protein sequence ID" value="SPC76059.1"/>
    <property type="molecule type" value="Genomic_DNA"/>
</dbReference>
<name>A0A2N9EN85_FAGSY</name>
<feature type="transmembrane region" description="Helical" evidence="1">
    <location>
        <begin position="6"/>
        <end position="28"/>
    </location>
</feature>
<protein>
    <submittedName>
        <fullName evidence="2">Uncharacterized protein</fullName>
    </submittedName>
</protein>
<keyword evidence="1" id="KW-0472">Membrane</keyword>
<keyword evidence="1" id="KW-1133">Transmembrane helix</keyword>
<organism evidence="2">
    <name type="scientific">Fagus sylvatica</name>
    <name type="common">Beechnut</name>
    <dbReference type="NCBI Taxonomy" id="28930"/>
    <lineage>
        <taxon>Eukaryota</taxon>
        <taxon>Viridiplantae</taxon>
        <taxon>Streptophyta</taxon>
        <taxon>Embryophyta</taxon>
        <taxon>Tracheophyta</taxon>
        <taxon>Spermatophyta</taxon>
        <taxon>Magnoliopsida</taxon>
        <taxon>eudicotyledons</taxon>
        <taxon>Gunneridae</taxon>
        <taxon>Pentapetalae</taxon>
        <taxon>rosids</taxon>
        <taxon>fabids</taxon>
        <taxon>Fagales</taxon>
        <taxon>Fagaceae</taxon>
        <taxon>Fagus</taxon>
    </lineage>
</organism>
<sequence length="141" mass="16158">MLARPAWWWWLGLAISAWWWLGLADLGLGQLPPRRDPRLFSQIWTHRGQPPPRRDPRRGSLLRSVTTEASHHHAAKHEPPCRADPNGLEVVEPSDLHGGFWLLRFVVVFGSDLHGSWLFLVRNNNTKNTAGVKINRELLIV</sequence>
<gene>
    <name evidence="2" type="ORF">FSB_LOCUS3941</name>
</gene>
<evidence type="ECO:0000256" key="1">
    <source>
        <dbReference type="SAM" id="Phobius"/>
    </source>
</evidence>
<accession>A0A2N9EN85</accession>
<evidence type="ECO:0000313" key="2">
    <source>
        <dbReference type="EMBL" id="SPC76059.1"/>
    </source>
</evidence>
<proteinExistence type="predicted"/>